<dbReference type="AlphaFoldDB" id="A0A0C4Y228"/>
<reference evidence="1" key="2">
    <citation type="journal article" date="2017" name="Antimicrob. Agents Chemother.">
        <title>Genetic Environment of the blaKPC-2 Gene in a Klebsiella pneumoniae Isolate That May Have Been Imported to Russia from Southeast Asia.</title>
        <authorList>
            <person name="Ageevets V."/>
            <person name="Sopova J."/>
            <person name="Lazareva I."/>
            <person name="Malakhova M."/>
            <person name="Ilina E."/>
            <person name="Kostryukova E."/>
            <person name="Babenko V."/>
            <person name="Carattoli A."/>
            <person name="Lobzin Y."/>
            <person name="Uskov A."/>
            <person name="Sidorenko S."/>
        </authorList>
    </citation>
    <scope>NUCLEOTIDE SEQUENCE</scope>
    <source>
        <strain evidence="1">565</strain>
        <plasmid evidence="1">PKPCAPSS</plasmid>
    </source>
</reference>
<organism evidence="1">
    <name type="scientific">Klebsiella pneumoniae</name>
    <dbReference type="NCBI Taxonomy" id="573"/>
    <lineage>
        <taxon>Bacteria</taxon>
        <taxon>Pseudomonadati</taxon>
        <taxon>Pseudomonadota</taxon>
        <taxon>Gammaproteobacteria</taxon>
        <taxon>Enterobacterales</taxon>
        <taxon>Enterobacteriaceae</taxon>
        <taxon>Klebsiella/Raoultella group</taxon>
        <taxon>Klebsiella</taxon>
        <taxon>Klebsiella pneumoniae complex</taxon>
    </lineage>
</organism>
<name>A0A0C4Y228_KLEPN</name>
<protein>
    <submittedName>
        <fullName evidence="1">Mediator of plasmid stability</fullName>
    </submittedName>
</protein>
<dbReference type="InterPro" id="IPR019720">
    <property type="entry name" value="Plasmid_stability_protein_StbB"/>
</dbReference>
<geneLocation type="plasmid" evidence="1">
    <name>PKPCAPSS</name>
</geneLocation>
<sequence length="223" mass="23704">MPDGQYSFYLHSDDRTDIAAMATINTISQPLRGEFIRTAATAGAVVYQVDARLPALIPVFFAGQLSAVRLCAVMALVSGTWSSLTGLPDEPENGGAALPVSPETEYQRRRYTLTLQNGRSGERVESVLTEASSRLRGDLLRNLIITGLALHTTAPELPRLLASMPVPPTSVSELQALVQQMAGTADVNRAAAAVPDTPAASAAPVSGADTREIKKNMRRAFGD</sequence>
<proteinExistence type="predicted"/>
<dbReference type="EMBL" id="KP008371">
    <property type="protein sequence ID" value="AJF79719.1"/>
    <property type="molecule type" value="Genomic_DNA"/>
</dbReference>
<dbReference type="Gene3D" id="6.10.290.20">
    <property type="match status" value="2"/>
</dbReference>
<reference evidence="1" key="1">
    <citation type="submission" date="2014-10" db="EMBL/GenBank/DDBJ databases">
        <authorList>
            <person name="Ageevets V.A."/>
            <person name="Sopova I.V."/>
            <person name="Partina I.V."/>
            <person name="Malakhova M.V."/>
            <person name="Ilina E.N."/>
            <person name="Kostryukova E.S."/>
            <person name="Sidorenko S.V."/>
        </authorList>
    </citation>
    <scope>NUCLEOTIDE SEQUENCE</scope>
    <source>
        <strain evidence="1">565</strain>
        <plasmid evidence="1">PKPCAPSS</plasmid>
    </source>
</reference>
<dbReference type="RefSeq" id="WP_045354213.1">
    <property type="nucleotide sequence ID" value="NZ_CAAGTF010000026.1"/>
</dbReference>
<dbReference type="InterPro" id="IPR038307">
    <property type="entry name" value="StbB_sf"/>
</dbReference>
<accession>A0A0C4Y228</accession>
<evidence type="ECO:0000313" key="1">
    <source>
        <dbReference type="EMBL" id="AJF79719.1"/>
    </source>
</evidence>
<dbReference type="Pfam" id="PF10784">
    <property type="entry name" value="Plasmid_stab_B"/>
    <property type="match status" value="2"/>
</dbReference>
<keyword evidence="1" id="KW-0614">Plasmid</keyword>